<name>A0A9W9KJS2_9EURO</name>
<keyword evidence="2" id="KW-1185">Reference proteome</keyword>
<dbReference type="EMBL" id="JAPQKH010000003">
    <property type="protein sequence ID" value="KAJ5107983.1"/>
    <property type="molecule type" value="Genomic_DNA"/>
</dbReference>
<comment type="caution">
    <text evidence="1">The sequence shown here is derived from an EMBL/GenBank/DDBJ whole genome shotgun (WGS) entry which is preliminary data.</text>
</comment>
<gene>
    <name evidence="1" type="ORF">N7456_004658</name>
</gene>
<dbReference type="PANTHER" id="PTHR42034:SF1">
    <property type="entry name" value="CONDENSATION DOMAIN-CONTAINING PROTEIN"/>
    <property type="match status" value="1"/>
</dbReference>
<dbReference type="OrthoDB" id="2548233at2759"/>
<evidence type="ECO:0000313" key="1">
    <source>
        <dbReference type="EMBL" id="KAJ5107983.1"/>
    </source>
</evidence>
<evidence type="ECO:0008006" key="3">
    <source>
        <dbReference type="Google" id="ProtNLM"/>
    </source>
</evidence>
<dbReference type="PANTHER" id="PTHR42034">
    <property type="entry name" value="CHROMOSOME 7, WHOLE GENOME SHOTGUN SEQUENCE-RELATED"/>
    <property type="match status" value="1"/>
</dbReference>
<dbReference type="Proteomes" id="UP001149165">
    <property type="component" value="Unassembled WGS sequence"/>
</dbReference>
<dbReference type="AlphaFoldDB" id="A0A9W9KJS2"/>
<evidence type="ECO:0000313" key="2">
    <source>
        <dbReference type="Proteomes" id="UP001149165"/>
    </source>
</evidence>
<reference evidence="1" key="1">
    <citation type="submission" date="2022-11" db="EMBL/GenBank/DDBJ databases">
        <authorList>
            <person name="Petersen C."/>
        </authorList>
    </citation>
    <scope>NUCLEOTIDE SEQUENCE</scope>
    <source>
        <strain evidence="1">IBT 30069</strain>
    </source>
</reference>
<dbReference type="Gene3D" id="3.30.559.10">
    <property type="entry name" value="Chloramphenicol acetyltransferase-like domain"/>
    <property type="match status" value="1"/>
</dbReference>
<dbReference type="Gene3D" id="3.30.559.30">
    <property type="entry name" value="Nonribosomal peptide synthetase, condensation domain"/>
    <property type="match status" value="1"/>
</dbReference>
<dbReference type="InterPro" id="IPR023213">
    <property type="entry name" value="CAT-like_dom_sf"/>
</dbReference>
<reference evidence="1" key="2">
    <citation type="journal article" date="2023" name="IMA Fungus">
        <title>Comparative genomic study of the Penicillium genus elucidates a diverse pangenome and 15 lateral gene transfer events.</title>
        <authorList>
            <person name="Petersen C."/>
            <person name="Sorensen T."/>
            <person name="Nielsen M.R."/>
            <person name="Sondergaard T.E."/>
            <person name="Sorensen J.L."/>
            <person name="Fitzpatrick D.A."/>
            <person name="Frisvad J.C."/>
            <person name="Nielsen K.L."/>
        </authorList>
    </citation>
    <scope>NUCLEOTIDE SEQUENCE</scope>
    <source>
        <strain evidence="1">IBT 30069</strain>
    </source>
</reference>
<organism evidence="1 2">
    <name type="scientific">Penicillium angulare</name>
    <dbReference type="NCBI Taxonomy" id="116970"/>
    <lineage>
        <taxon>Eukaryota</taxon>
        <taxon>Fungi</taxon>
        <taxon>Dikarya</taxon>
        <taxon>Ascomycota</taxon>
        <taxon>Pezizomycotina</taxon>
        <taxon>Eurotiomycetes</taxon>
        <taxon>Eurotiomycetidae</taxon>
        <taxon>Eurotiales</taxon>
        <taxon>Aspergillaceae</taxon>
        <taxon>Penicillium</taxon>
    </lineage>
</organism>
<sequence>MPWTQVSERRYERPASSYEKFYLLPEDISGALFNGRRTSTLFSRLKVDLNLGIPPLEIEDALRYAWKQMRYEQPSLAMIREDSKKVYEVPDEAALQAWLDKTFIVSDEMDSELPAREARPIDQATFYYFPKVSEIVFRVPHSVMDAIGAIMFWDAYLTALTNPNPDLVFGEEGIRLLPVIDEILDIPETPSPEIAKRAIDLVTTFAKESPGIGPISRANKVTPTLTQKREFVFSEKTTKAIVKGCKRNGYTVTAAVHTAIILMLVKYADPAQTTKDSKYVTFTSQNFRPELPEPYNSSNCAISLYHHGWTLIIDKPATSTFQEIAEIVSKHYKTAFNENLENVQLCSPAYDMLLALMKNPAFAAAPPPRDPLVNGLGVVEKYLHRTYDSANKDVAVIDFKFSCDRTMGQTGIHFCTFHDKLRMVYSFNEAYEDESDVQIHLEYVQKVLLEEVVVRE</sequence>
<proteinExistence type="predicted"/>
<protein>
    <recommendedName>
        <fullName evidence="3">Alcohol acetyltransferase</fullName>
    </recommendedName>
</protein>
<accession>A0A9W9KJS2</accession>